<keyword evidence="2" id="KW-1185">Reference proteome</keyword>
<gene>
    <name evidence="1" type="ORF">NPIL_294601</name>
</gene>
<accession>A0A8X6QJU3</accession>
<name>A0A8X6QJU3_NEPPI</name>
<evidence type="ECO:0000313" key="1">
    <source>
        <dbReference type="EMBL" id="GFU30676.1"/>
    </source>
</evidence>
<evidence type="ECO:0000313" key="2">
    <source>
        <dbReference type="Proteomes" id="UP000887013"/>
    </source>
</evidence>
<dbReference type="Proteomes" id="UP000887013">
    <property type="component" value="Unassembled WGS sequence"/>
</dbReference>
<organism evidence="1 2">
    <name type="scientific">Nephila pilipes</name>
    <name type="common">Giant wood spider</name>
    <name type="synonym">Nephila maculata</name>
    <dbReference type="NCBI Taxonomy" id="299642"/>
    <lineage>
        <taxon>Eukaryota</taxon>
        <taxon>Metazoa</taxon>
        <taxon>Ecdysozoa</taxon>
        <taxon>Arthropoda</taxon>
        <taxon>Chelicerata</taxon>
        <taxon>Arachnida</taxon>
        <taxon>Araneae</taxon>
        <taxon>Araneomorphae</taxon>
        <taxon>Entelegynae</taxon>
        <taxon>Araneoidea</taxon>
        <taxon>Nephilidae</taxon>
        <taxon>Nephila</taxon>
    </lineage>
</organism>
<reference evidence="1" key="1">
    <citation type="submission" date="2020-08" db="EMBL/GenBank/DDBJ databases">
        <title>Multicomponent nature underlies the extraordinary mechanical properties of spider dragline silk.</title>
        <authorList>
            <person name="Kono N."/>
            <person name="Nakamura H."/>
            <person name="Mori M."/>
            <person name="Yoshida Y."/>
            <person name="Ohtoshi R."/>
            <person name="Malay A.D."/>
            <person name="Moran D.A.P."/>
            <person name="Tomita M."/>
            <person name="Numata K."/>
            <person name="Arakawa K."/>
        </authorList>
    </citation>
    <scope>NUCLEOTIDE SEQUENCE</scope>
</reference>
<protein>
    <submittedName>
        <fullName evidence="1">Uncharacterized protein</fullName>
    </submittedName>
</protein>
<sequence length="131" mass="15147">MPRRNLKYYIKSQFHIGGGESEHVERPGHINVQWFPWFLQNLLPDLLISKFRLYQQTTAVPPSSDMNDSREIMKTSIYCITDAYPYKESPNADSRSPTPASTTGVGGHFYGFPIRNHFHELVHKEHDTTQP</sequence>
<proteinExistence type="predicted"/>
<dbReference type="AlphaFoldDB" id="A0A8X6QJU3"/>
<comment type="caution">
    <text evidence="1">The sequence shown here is derived from an EMBL/GenBank/DDBJ whole genome shotgun (WGS) entry which is preliminary data.</text>
</comment>
<dbReference type="EMBL" id="BMAW01129511">
    <property type="protein sequence ID" value="GFU30676.1"/>
    <property type="molecule type" value="Genomic_DNA"/>
</dbReference>